<dbReference type="InterPro" id="IPR052536">
    <property type="entry name" value="ABC-4_Integral_Memb_Prot"/>
</dbReference>
<comment type="subcellular location">
    <subcellularLocation>
        <location evidence="1 6">Cell membrane</location>
        <topology evidence="1 6">Multi-pass membrane protein</topology>
    </subcellularLocation>
</comment>
<keyword evidence="2 6" id="KW-1003">Cell membrane</keyword>
<sequence length="637" mass="72697">MIFNKLIFSSFKRHAKVYIPYLISNIILVAMDYILLSLENSNGIKNLSSGTTLISLLSLGSTFVMMISFIFMMYISNFIRVQKTREMGLYSMLGMTGYNLKKLIFLEKLFLFIISTILGLIFGIVFEKLALMITFRLINVSISYNAIIEPSSVIITTCFFMVIYLFSIFFDFIKLHKLNPSELWKEQSKGEQKNNKHYKLNGVLGIILLIIAYYLALTTKPTMTSYSRFMLAVILVILGTYLTFISGSILILNILKSRKSFYYRPNHFIAVSGMIQRMKQNGAGLATICLLCSSVLVILFTSISVYSGINRIIKVWSPTQVSVISNRGLPHSQKLQVNHVVKENGAKINNIINLKTTTPQYGYIKNDKYVAQGGINNISSSTTNALMFVSENDYNKIYHKNIHLNNNEAIMYSPSKMKQKNMNILNKNYHVKQMDNFKYSFNPSHSIYTSMFVVVNKLPNSLSLLHFYGFDYHVKNISNSHFEQKIQNSLKITNEQFTGKGILYKMLTQLFGGFVMVGILVSLTLLLTTVMVIYFKQISEGYSDRRRFVTMQQVGLSLKETTKSIHSQVLMVFMIPIIAAIINLSFAIPAIKQVLMSFNLYDTRLLIIVGFSVSSLIVILYLCIYGLTTRMYHHIID</sequence>
<keyword evidence="6" id="KW-0813">Transport</keyword>
<evidence type="ECO:0000256" key="2">
    <source>
        <dbReference type="ARBA" id="ARBA00022475"/>
    </source>
</evidence>
<gene>
    <name evidence="8" type="ORF">DY048_01840</name>
</gene>
<evidence type="ECO:0000313" key="8">
    <source>
        <dbReference type="EMBL" id="TPR16229.1"/>
    </source>
</evidence>
<feature type="transmembrane region" description="Helical" evidence="6">
    <location>
        <begin position="229"/>
        <end position="255"/>
    </location>
</feature>
<feature type="transmembrane region" description="Helical" evidence="6">
    <location>
        <begin position="603"/>
        <end position="627"/>
    </location>
</feature>
<keyword evidence="4 6" id="KW-1133">Transmembrane helix</keyword>
<evidence type="ECO:0000256" key="1">
    <source>
        <dbReference type="ARBA" id="ARBA00004651"/>
    </source>
</evidence>
<feature type="domain" description="ABC3 transporter permease C-terminal" evidence="7">
    <location>
        <begin position="61"/>
        <end position="180"/>
    </location>
</feature>
<feature type="transmembrane region" description="Helical" evidence="6">
    <location>
        <begin position="56"/>
        <end position="75"/>
    </location>
</feature>
<evidence type="ECO:0000256" key="4">
    <source>
        <dbReference type="ARBA" id="ARBA00022989"/>
    </source>
</evidence>
<dbReference type="PIRSF" id="PIRSF018968">
    <property type="entry name" value="ABC_permease_BceB"/>
    <property type="match status" value="1"/>
</dbReference>
<evidence type="ECO:0000256" key="3">
    <source>
        <dbReference type="ARBA" id="ARBA00022692"/>
    </source>
</evidence>
<protein>
    <submittedName>
        <fullName evidence="8">ABC transporter permease</fullName>
    </submittedName>
</protein>
<reference evidence="8 9" key="1">
    <citation type="submission" date="2018-08" db="EMBL/GenBank/DDBJ databases">
        <title>Comparative genomics of wild bee and flower associated Lactobacillus reveals potential adaptation to the bee host.</title>
        <authorList>
            <person name="Vuong H.Q."/>
            <person name="Mcfrederick Q.S."/>
        </authorList>
    </citation>
    <scope>NUCLEOTIDE SEQUENCE [LARGE SCALE GENOMIC DNA]</scope>
    <source>
        <strain evidence="8 9">HV_04</strain>
    </source>
</reference>
<feature type="transmembrane region" description="Helical" evidence="6">
    <location>
        <begin position="18"/>
        <end position="36"/>
    </location>
</feature>
<organism evidence="8 9">
    <name type="scientific">Apilactobacillus timberlakei</name>
    <dbReference type="NCBI Taxonomy" id="2008380"/>
    <lineage>
        <taxon>Bacteria</taxon>
        <taxon>Bacillati</taxon>
        <taxon>Bacillota</taxon>
        <taxon>Bacilli</taxon>
        <taxon>Lactobacillales</taxon>
        <taxon>Lactobacillaceae</taxon>
        <taxon>Apilactobacillus</taxon>
    </lineage>
</organism>
<keyword evidence="3 6" id="KW-0812">Transmembrane</keyword>
<feature type="transmembrane region" description="Helical" evidence="6">
    <location>
        <begin position="198"/>
        <end position="217"/>
    </location>
</feature>
<dbReference type="EMBL" id="QUAM01000001">
    <property type="protein sequence ID" value="TPR16229.1"/>
    <property type="molecule type" value="Genomic_DNA"/>
</dbReference>
<comment type="caution">
    <text evidence="8">The sequence shown here is derived from an EMBL/GenBank/DDBJ whole genome shotgun (WGS) entry which is preliminary data.</text>
</comment>
<feature type="transmembrane region" description="Helical" evidence="6">
    <location>
        <begin position="109"/>
        <end position="133"/>
    </location>
</feature>
<comment type="similarity">
    <text evidence="6">Belongs to the ABC-4 integral membrane protein family.</text>
</comment>
<evidence type="ECO:0000256" key="6">
    <source>
        <dbReference type="PIRNR" id="PIRNR018968"/>
    </source>
</evidence>
<keyword evidence="5 6" id="KW-0472">Membrane</keyword>
<feature type="transmembrane region" description="Helical" evidence="6">
    <location>
        <begin position="283"/>
        <end position="309"/>
    </location>
</feature>
<dbReference type="Pfam" id="PF02687">
    <property type="entry name" value="FtsX"/>
    <property type="match status" value="1"/>
</dbReference>
<feature type="transmembrane region" description="Helical" evidence="6">
    <location>
        <begin position="153"/>
        <end position="173"/>
    </location>
</feature>
<proteinExistence type="inferred from homology"/>
<dbReference type="RefSeq" id="WP_105987480.1">
    <property type="nucleotide sequence ID" value="NZ_POST01000001.1"/>
</dbReference>
<dbReference type="Proteomes" id="UP000767392">
    <property type="component" value="Unassembled WGS sequence"/>
</dbReference>
<accession>A0ABY2YW65</accession>
<dbReference type="InterPro" id="IPR003838">
    <property type="entry name" value="ABC3_permease_C"/>
</dbReference>
<evidence type="ECO:0000259" key="7">
    <source>
        <dbReference type="Pfam" id="PF02687"/>
    </source>
</evidence>
<evidence type="ECO:0000256" key="5">
    <source>
        <dbReference type="ARBA" id="ARBA00023136"/>
    </source>
</evidence>
<dbReference type="InterPro" id="IPR027022">
    <property type="entry name" value="ABC_permease_BceB-typ"/>
</dbReference>
<keyword evidence="9" id="KW-1185">Reference proteome</keyword>
<dbReference type="PANTHER" id="PTHR46795">
    <property type="entry name" value="ABC TRANSPORTER PERMEASE-RELATED-RELATED"/>
    <property type="match status" value="1"/>
</dbReference>
<name>A0ABY2YW65_9LACO</name>
<evidence type="ECO:0000313" key="9">
    <source>
        <dbReference type="Proteomes" id="UP000767392"/>
    </source>
</evidence>
<feature type="transmembrane region" description="Helical" evidence="6">
    <location>
        <begin position="569"/>
        <end position="591"/>
    </location>
</feature>
<feature type="transmembrane region" description="Helical" evidence="6">
    <location>
        <begin position="510"/>
        <end position="535"/>
    </location>
</feature>
<dbReference type="PANTHER" id="PTHR46795:SF3">
    <property type="entry name" value="ABC TRANSPORTER PERMEASE"/>
    <property type="match status" value="1"/>
</dbReference>